<dbReference type="SUPFAM" id="SSF52743">
    <property type="entry name" value="Subtilisin-like"/>
    <property type="match status" value="1"/>
</dbReference>
<dbReference type="OrthoDB" id="9798386at2"/>
<reference evidence="8 9" key="1">
    <citation type="submission" date="2018-10" db="EMBL/GenBank/DDBJ databases">
        <title>Phylogenomics of Brevibacillus.</title>
        <authorList>
            <person name="Dunlap C."/>
        </authorList>
    </citation>
    <scope>NUCLEOTIDE SEQUENCE [LARGE SCALE GENOMIC DNA]</scope>
    <source>
        <strain evidence="8 9">NRRL NRS 1219</strain>
    </source>
</reference>
<dbReference type="InterPro" id="IPR015500">
    <property type="entry name" value="Peptidase_S8_subtilisin-rel"/>
</dbReference>
<dbReference type="PANTHER" id="PTHR43806:SF11">
    <property type="entry name" value="CEREVISIN-RELATED"/>
    <property type="match status" value="1"/>
</dbReference>
<evidence type="ECO:0000256" key="1">
    <source>
        <dbReference type="ARBA" id="ARBA00011073"/>
    </source>
</evidence>
<evidence type="ECO:0000256" key="3">
    <source>
        <dbReference type="ARBA" id="ARBA00022801"/>
    </source>
</evidence>
<proteinExistence type="inferred from homology"/>
<sequence length="315" mass="34563">MIMSRKKIIYIFAIGITLILIALNIKIETDFRYPNTPNLEAIQNMNGYPLKVRISQEKLYGVKIAIIDSGIDGNQKNLTLNEIASSQRFGDKSHGTIIASVIGARECENLNFNGILPGITLYTYDIHSDTLNTETLSKAIDEVSHIGVDVINISLSTYKDTPSLKNSVEKAVNSGITIVASVGNDSSKQYSYPASYKIPGVISVGALDENLDVWSLSNFNDTVDIFVPGTKIYSINHKLSGDSVEIFNGTSLAAPLVTTWVAMLLATNPNLTPKNIESIIQETARRHLVNWKQSRVNIQMADINGSLLKAINFVE</sequence>
<keyword evidence="6" id="KW-0472">Membrane</keyword>
<keyword evidence="3 5" id="KW-0378">Hydrolase</keyword>
<name>A0A3M8AWH1_9BACL</name>
<accession>A0A3M8AWH1</accession>
<dbReference type="PROSITE" id="PS51892">
    <property type="entry name" value="SUBTILASE"/>
    <property type="match status" value="1"/>
</dbReference>
<dbReference type="InterPro" id="IPR050131">
    <property type="entry name" value="Peptidase_S8_subtilisin-like"/>
</dbReference>
<dbReference type="InterPro" id="IPR036852">
    <property type="entry name" value="Peptidase_S8/S53_dom_sf"/>
</dbReference>
<feature type="active site" description="Charge relay system" evidence="5">
    <location>
        <position position="251"/>
    </location>
</feature>
<dbReference type="InterPro" id="IPR023827">
    <property type="entry name" value="Peptidase_S8_Asp-AS"/>
</dbReference>
<dbReference type="PROSITE" id="PS00136">
    <property type="entry name" value="SUBTILASE_ASP"/>
    <property type="match status" value="1"/>
</dbReference>
<evidence type="ECO:0000256" key="6">
    <source>
        <dbReference type="SAM" id="Phobius"/>
    </source>
</evidence>
<organism evidence="8 9">
    <name type="scientific">Brevibacillus agri</name>
    <dbReference type="NCBI Taxonomy" id="51101"/>
    <lineage>
        <taxon>Bacteria</taxon>
        <taxon>Bacillati</taxon>
        <taxon>Bacillota</taxon>
        <taxon>Bacilli</taxon>
        <taxon>Bacillales</taxon>
        <taxon>Paenibacillaceae</taxon>
        <taxon>Brevibacillus</taxon>
    </lineage>
</organism>
<dbReference type="GO" id="GO:0004252">
    <property type="term" value="F:serine-type endopeptidase activity"/>
    <property type="evidence" value="ECO:0007669"/>
    <property type="project" value="UniProtKB-UniRule"/>
</dbReference>
<dbReference type="AlphaFoldDB" id="A0A3M8AWH1"/>
<feature type="active site" description="Charge relay system" evidence="5">
    <location>
        <position position="68"/>
    </location>
</feature>
<keyword evidence="2 5" id="KW-0645">Protease</keyword>
<evidence type="ECO:0000259" key="7">
    <source>
        <dbReference type="Pfam" id="PF00082"/>
    </source>
</evidence>
<feature type="active site" description="Charge relay system" evidence="5">
    <location>
        <position position="94"/>
    </location>
</feature>
<comment type="similarity">
    <text evidence="1 5">Belongs to the peptidase S8 family.</text>
</comment>
<evidence type="ECO:0000313" key="8">
    <source>
        <dbReference type="EMBL" id="RNB55363.1"/>
    </source>
</evidence>
<keyword evidence="4 5" id="KW-0720">Serine protease</keyword>
<dbReference type="PRINTS" id="PR00723">
    <property type="entry name" value="SUBTILISIN"/>
</dbReference>
<keyword evidence="6" id="KW-0812">Transmembrane</keyword>
<dbReference type="Proteomes" id="UP000276178">
    <property type="component" value="Unassembled WGS sequence"/>
</dbReference>
<keyword evidence="6" id="KW-1133">Transmembrane helix</keyword>
<evidence type="ECO:0000313" key="9">
    <source>
        <dbReference type="Proteomes" id="UP000276178"/>
    </source>
</evidence>
<evidence type="ECO:0000256" key="4">
    <source>
        <dbReference type="ARBA" id="ARBA00022825"/>
    </source>
</evidence>
<feature type="transmembrane region" description="Helical" evidence="6">
    <location>
        <begin position="7"/>
        <end position="25"/>
    </location>
</feature>
<protein>
    <recommendedName>
        <fullName evidence="7">Peptidase S8/S53 domain-containing protein</fullName>
    </recommendedName>
</protein>
<dbReference type="Gene3D" id="3.40.50.200">
    <property type="entry name" value="Peptidase S8/S53 domain"/>
    <property type="match status" value="1"/>
</dbReference>
<comment type="caution">
    <text evidence="8">The sequence shown here is derived from an EMBL/GenBank/DDBJ whole genome shotgun (WGS) entry which is preliminary data.</text>
</comment>
<dbReference type="Pfam" id="PF00082">
    <property type="entry name" value="Peptidase_S8"/>
    <property type="match status" value="1"/>
</dbReference>
<evidence type="ECO:0000256" key="5">
    <source>
        <dbReference type="PROSITE-ProRule" id="PRU01240"/>
    </source>
</evidence>
<dbReference type="GO" id="GO:0006508">
    <property type="term" value="P:proteolysis"/>
    <property type="evidence" value="ECO:0007669"/>
    <property type="project" value="UniProtKB-KW"/>
</dbReference>
<dbReference type="PANTHER" id="PTHR43806">
    <property type="entry name" value="PEPTIDASE S8"/>
    <property type="match status" value="1"/>
</dbReference>
<dbReference type="InterPro" id="IPR000209">
    <property type="entry name" value="Peptidase_S8/S53_dom"/>
</dbReference>
<feature type="domain" description="Peptidase S8/S53" evidence="7">
    <location>
        <begin position="61"/>
        <end position="285"/>
    </location>
</feature>
<evidence type="ECO:0000256" key="2">
    <source>
        <dbReference type="ARBA" id="ARBA00022670"/>
    </source>
</evidence>
<gene>
    <name evidence="8" type="ORF">EB820_11550</name>
</gene>
<dbReference type="EMBL" id="RHHN01000035">
    <property type="protein sequence ID" value="RNB55363.1"/>
    <property type="molecule type" value="Genomic_DNA"/>
</dbReference>